<name>A0AA38S963_9PEZI</name>
<proteinExistence type="predicted"/>
<organism evidence="2 3">
    <name type="scientific">Coniochaeta hoffmannii</name>
    <dbReference type="NCBI Taxonomy" id="91930"/>
    <lineage>
        <taxon>Eukaryota</taxon>
        <taxon>Fungi</taxon>
        <taxon>Dikarya</taxon>
        <taxon>Ascomycota</taxon>
        <taxon>Pezizomycotina</taxon>
        <taxon>Sordariomycetes</taxon>
        <taxon>Sordariomycetidae</taxon>
        <taxon>Coniochaetales</taxon>
        <taxon>Coniochaetaceae</taxon>
        <taxon>Coniochaeta</taxon>
    </lineage>
</organism>
<feature type="region of interest" description="Disordered" evidence="1">
    <location>
        <begin position="1"/>
        <end position="29"/>
    </location>
</feature>
<reference evidence="2" key="1">
    <citation type="submission" date="2022-07" db="EMBL/GenBank/DDBJ databases">
        <title>Fungi with potential for degradation of polypropylene.</title>
        <authorList>
            <person name="Gostincar C."/>
        </authorList>
    </citation>
    <scope>NUCLEOTIDE SEQUENCE</scope>
    <source>
        <strain evidence="2">EXF-13287</strain>
    </source>
</reference>
<gene>
    <name evidence="2" type="ORF">NKR19_g3221</name>
</gene>
<feature type="compositionally biased region" description="Polar residues" evidence="1">
    <location>
        <begin position="1"/>
        <end position="11"/>
    </location>
</feature>
<dbReference type="Proteomes" id="UP001174691">
    <property type="component" value="Unassembled WGS sequence"/>
</dbReference>
<dbReference type="AlphaFoldDB" id="A0AA38S963"/>
<keyword evidence="3" id="KW-1185">Reference proteome</keyword>
<sequence length="77" mass="8615">MAKNTVPSASTIPWREEKEKRGSKTYNIRHSPVVTHPSTTLTITSLSLGERTGSRIFQYLWSYVTDHGSVAGYMLGE</sequence>
<evidence type="ECO:0000313" key="2">
    <source>
        <dbReference type="EMBL" id="KAJ9158535.1"/>
    </source>
</evidence>
<evidence type="ECO:0000256" key="1">
    <source>
        <dbReference type="SAM" id="MobiDB-lite"/>
    </source>
</evidence>
<accession>A0AA38S963</accession>
<comment type="caution">
    <text evidence="2">The sequence shown here is derived from an EMBL/GenBank/DDBJ whole genome shotgun (WGS) entry which is preliminary data.</text>
</comment>
<dbReference type="EMBL" id="JANBVN010000035">
    <property type="protein sequence ID" value="KAJ9158535.1"/>
    <property type="molecule type" value="Genomic_DNA"/>
</dbReference>
<protein>
    <submittedName>
        <fullName evidence="2">Uncharacterized protein</fullName>
    </submittedName>
</protein>
<evidence type="ECO:0000313" key="3">
    <source>
        <dbReference type="Proteomes" id="UP001174691"/>
    </source>
</evidence>